<sequence>MEISAQHTARTLLVIIILVALLSPSLQSCTLNVQAPFPKLFGGRLGASSLDQIDYDSNYLVAVGSTSDISMSGTAYTAQYQRPIIIAYTSPNFIYAWGKVFDIANQAFYGVEINRHGTKVVASTSSNNLRYLIIFDIISGNILKTISLMTIDNDNKFQRKILLLDTDNILLGDQKNIYKIVPSSPSLLSTAYFTPSNYQTIGLQHSNGETYLHIFSFDHVQSKCLVSLLYTDTFFVIHQQVVECTLSGDYGNFQMGYFRKNGNEDQIAFQQGTKFFRIYTAVSLLAVFTQSFSMMYDAANPILVARALKCSSIDLFFSLMYGTYSSDSNRVFVAEVDFVTVKITYRRFLQPSSNIYFGVIYDFDKFFILASEVFVSRSSTQSFSLQNSMAHGIIYSSTSSCQQNDIINYPVATLTSNPSAFTIINEPISFTTFSAAVASISSVNIDETVFEGKYASSCSISTTLGPDYYMNLASIQTVSTTVNYFVEEITKVVTITQFTAAKMSGVTDDPVYQYSLQSFAGPPGSVIINPLTGALTVDTNALGVGTHSVVLQGKLQDCQIITATFHLIGQQNTPPVYGGIASLYFPSIILAQEDSCIQPFPTIYDPDSGQIIQVELLNPPSFVEFTDILKSGIAIEPTLSNPPGIYTIQIDLYDGFENTTYSLEVHITPSPSPISPIMVTNQGPPFFTSPLSEITLKQDELTAFTLPSIIDPDGDKFIINVALGEAKLFAEYGNGSFIFDLSNLIKGGQYRIKIELKDDNVSPQTNIYYLEVNVKGGISSTQIMKIANLTLISLKLLKATREGQVRLYFTGAPYYSLPFLASALNETDFFLTLNGLSPLNFTFLYDKDKISNQGYIILQINFENAASISLYDDPLDFIQIQPKENISIEGASCNFSIPKSTLSSIDLPNQQTSSSIKLIQRMSDIASSVQIAMIPSSIVINFFIQAAINQIWNMLNDISLMMNLPLIAIAIPGIASPVMSLILQFIYLDLLQTDKWLVPKEDEGQGLNYYFEQQGFKSVNILFNLGSTLIYTFGLIGLYLIYLFSICLAKRFALYLEKRLFWGTTIRFIIQQFQPMLISALINMQYLEFSSMMKMGSSVYTITILVVLVIAVVAIALGNIGQGIKGQWVTITLAKWAILSVTLVYLRDYPSIQLLLLTTLLLLSQCLLLLSKPSPSPLENHLSLFNELMTSAYLYTLFTLTDFMGRNQVKEGCGIVLLGVVVGTIGVNIAKVLVQVGGNIKCKKKGVSKVVKMNPSDVTAVTENSINADVFVEQYPKLKVAKLAAIVSKQVKLSHKKVRY</sequence>
<reference evidence="3" key="1">
    <citation type="submission" date="2019-06" db="EMBL/GenBank/DDBJ databases">
        <authorList>
            <person name="Zheng W."/>
        </authorList>
    </citation>
    <scope>NUCLEOTIDE SEQUENCE</scope>
    <source>
        <strain evidence="3">QDHG01</strain>
    </source>
</reference>
<gene>
    <name evidence="3" type="ORF">FGO68_gene8988</name>
</gene>
<name>A0A8J8P4N1_HALGN</name>
<feature type="transmembrane region" description="Helical" evidence="1">
    <location>
        <begin position="1128"/>
        <end position="1146"/>
    </location>
</feature>
<keyword evidence="1" id="KW-0472">Membrane</keyword>
<keyword evidence="1" id="KW-1133">Transmembrane helix</keyword>
<feature type="transmembrane region" description="Helical" evidence="1">
    <location>
        <begin position="1152"/>
        <end position="1170"/>
    </location>
</feature>
<feature type="transmembrane region" description="Helical" evidence="1">
    <location>
        <begin position="1215"/>
        <end position="1234"/>
    </location>
</feature>
<accession>A0A8J8P4N1</accession>
<feature type="signal peptide" evidence="2">
    <location>
        <begin position="1"/>
        <end position="27"/>
    </location>
</feature>
<evidence type="ECO:0000313" key="3">
    <source>
        <dbReference type="EMBL" id="TNV85934.1"/>
    </source>
</evidence>
<comment type="caution">
    <text evidence="3">The sequence shown here is derived from an EMBL/GenBank/DDBJ whole genome shotgun (WGS) entry which is preliminary data.</text>
</comment>
<organism evidence="3 4">
    <name type="scientific">Halteria grandinella</name>
    <dbReference type="NCBI Taxonomy" id="5974"/>
    <lineage>
        <taxon>Eukaryota</taxon>
        <taxon>Sar</taxon>
        <taxon>Alveolata</taxon>
        <taxon>Ciliophora</taxon>
        <taxon>Intramacronucleata</taxon>
        <taxon>Spirotrichea</taxon>
        <taxon>Stichotrichia</taxon>
        <taxon>Sporadotrichida</taxon>
        <taxon>Halteriidae</taxon>
        <taxon>Halteria</taxon>
    </lineage>
</organism>
<proteinExistence type="predicted"/>
<dbReference type="EMBL" id="RRYP01001449">
    <property type="protein sequence ID" value="TNV85934.1"/>
    <property type="molecule type" value="Genomic_DNA"/>
</dbReference>
<evidence type="ECO:0000256" key="1">
    <source>
        <dbReference type="SAM" id="Phobius"/>
    </source>
</evidence>
<feature type="chain" id="PRO_5035242624" description="Cadherin domain-containing protein" evidence="2">
    <location>
        <begin position="28"/>
        <end position="1300"/>
    </location>
</feature>
<keyword evidence="2" id="KW-0732">Signal</keyword>
<feature type="transmembrane region" description="Helical" evidence="1">
    <location>
        <begin position="931"/>
        <end position="952"/>
    </location>
</feature>
<keyword evidence="1" id="KW-0812">Transmembrane</keyword>
<feature type="transmembrane region" description="Helical" evidence="1">
    <location>
        <begin position="1102"/>
        <end position="1121"/>
    </location>
</feature>
<evidence type="ECO:0008006" key="5">
    <source>
        <dbReference type="Google" id="ProtNLM"/>
    </source>
</evidence>
<dbReference type="OrthoDB" id="2121828at2759"/>
<protein>
    <recommendedName>
        <fullName evidence="5">Cadherin domain-containing protein</fullName>
    </recommendedName>
</protein>
<evidence type="ECO:0000256" key="2">
    <source>
        <dbReference type="SAM" id="SignalP"/>
    </source>
</evidence>
<feature type="transmembrane region" description="Helical" evidence="1">
    <location>
        <begin position="1029"/>
        <end position="1048"/>
    </location>
</feature>
<feature type="transmembrane region" description="Helical" evidence="1">
    <location>
        <begin position="964"/>
        <end position="987"/>
    </location>
</feature>
<evidence type="ECO:0000313" key="4">
    <source>
        <dbReference type="Proteomes" id="UP000785679"/>
    </source>
</evidence>
<keyword evidence="4" id="KW-1185">Reference proteome</keyword>
<dbReference type="Proteomes" id="UP000785679">
    <property type="component" value="Unassembled WGS sequence"/>
</dbReference>